<dbReference type="AlphaFoldDB" id="B0DE73"/>
<name>B0DE73_LACBS</name>
<reference evidence="1 2" key="1">
    <citation type="journal article" date="2008" name="Nature">
        <title>The genome of Laccaria bicolor provides insights into mycorrhizal symbiosis.</title>
        <authorList>
            <person name="Martin F."/>
            <person name="Aerts A."/>
            <person name="Ahren D."/>
            <person name="Brun A."/>
            <person name="Danchin E.G.J."/>
            <person name="Duchaussoy F."/>
            <person name="Gibon J."/>
            <person name="Kohler A."/>
            <person name="Lindquist E."/>
            <person name="Pereda V."/>
            <person name="Salamov A."/>
            <person name="Shapiro H.J."/>
            <person name="Wuyts J."/>
            <person name="Blaudez D."/>
            <person name="Buee M."/>
            <person name="Brokstein P."/>
            <person name="Canbaeck B."/>
            <person name="Cohen D."/>
            <person name="Courty P.E."/>
            <person name="Coutinho P.M."/>
            <person name="Delaruelle C."/>
            <person name="Detter J.C."/>
            <person name="Deveau A."/>
            <person name="DiFazio S."/>
            <person name="Duplessis S."/>
            <person name="Fraissinet-Tachet L."/>
            <person name="Lucic E."/>
            <person name="Frey-Klett P."/>
            <person name="Fourrey C."/>
            <person name="Feussner I."/>
            <person name="Gay G."/>
            <person name="Grimwood J."/>
            <person name="Hoegger P.J."/>
            <person name="Jain P."/>
            <person name="Kilaru S."/>
            <person name="Labbe J."/>
            <person name="Lin Y.C."/>
            <person name="Legue V."/>
            <person name="Le Tacon F."/>
            <person name="Marmeisse R."/>
            <person name="Melayah D."/>
            <person name="Montanini B."/>
            <person name="Muratet M."/>
            <person name="Nehls U."/>
            <person name="Niculita-Hirzel H."/>
            <person name="Oudot-Le Secq M.P."/>
            <person name="Peter M."/>
            <person name="Quesneville H."/>
            <person name="Rajashekar B."/>
            <person name="Reich M."/>
            <person name="Rouhier N."/>
            <person name="Schmutz J."/>
            <person name="Yin T."/>
            <person name="Chalot M."/>
            <person name="Henrissat B."/>
            <person name="Kuees U."/>
            <person name="Lucas S."/>
            <person name="Van de Peer Y."/>
            <person name="Podila G.K."/>
            <person name="Polle A."/>
            <person name="Pukkila P.J."/>
            <person name="Richardson P.M."/>
            <person name="Rouze P."/>
            <person name="Sanders I.R."/>
            <person name="Stajich J.E."/>
            <person name="Tunlid A."/>
            <person name="Tuskan G."/>
            <person name="Grigoriev I.V."/>
        </authorList>
    </citation>
    <scope>NUCLEOTIDE SEQUENCE [LARGE SCALE GENOMIC DNA]</scope>
    <source>
        <strain evidence="2">S238N-H82 / ATCC MYA-4686</strain>
    </source>
</reference>
<dbReference type="EMBL" id="DS547105">
    <property type="protein sequence ID" value="EDR07089.1"/>
    <property type="molecule type" value="Genomic_DNA"/>
</dbReference>
<accession>B0DE73</accession>
<organism evidence="2">
    <name type="scientific">Laccaria bicolor (strain S238N-H82 / ATCC MYA-4686)</name>
    <name type="common">Bicoloured deceiver</name>
    <name type="synonym">Laccaria laccata var. bicolor</name>
    <dbReference type="NCBI Taxonomy" id="486041"/>
    <lineage>
        <taxon>Eukaryota</taxon>
        <taxon>Fungi</taxon>
        <taxon>Dikarya</taxon>
        <taxon>Basidiomycota</taxon>
        <taxon>Agaricomycotina</taxon>
        <taxon>Agaricomycetes</taxon>
        <taxon>Agaricomycetidae</taxon>
        <taxon>Agaricales</taxon>
        <taxon>Agaricineae</taxon>
        <taxon>Hydnangiaceae</taxon>
        <taxon>Laccaria</taxon>
    </lineage>
</organism>
<dbReference type="HOGENOM" id="CLU_796998_0_0_1"/>
<keyword evidence="2" id="KW-1185">Reference proteome</keyword>
<evidence type="ECO:0000313" key="1">
    <source>
        <dbReference type="EMBL" id="EDR07089.1"/>
    </source>
</evidence>
<dbReference type="RefSeq" id="XP_001882020.1">
    <property type="nucleotide sequence ID" value="XM_001881985.1"/>
</dbReference>
<sequence>MNSFTPQGENSDVAETADIVCRVSETFSSEFYAWDINYCQETHHSLLVKTARKGKNRIRSRPKRVEEEFEIIDITDGPEDCTSTIVSVEVLNFDEALRPYPSYETCTPLMRNICVGDDPHLMPFMPFSDDPEFDYMSHNEQYKFFLWQIPNRDPDFEVIVVEIARRLYSEHQLSLEAIDQVAVLPLQLNRLVGVSRRRDYPKWLDFEQATSLPYQPPFFTASEHPHGQLPNLLQYFCNSSCLVGYCTIHSTFDHLVAHQCYTHRRLLQDEEIPMPNLANSSNKKQYILIMPQDMSNIHLGRTVCVK</sequence>
<dbReference type="GeneID" id="6077778"/>
<proteinExistence type="predicted"/>
<protein>
    <submittedName>
        <fullName evidence="1">Predicted protein</fullName>
    </submittedName>
</protein>
<evidence type="ECO:0000313" key="2">
    <source>
        <dbReference type="Proteomes" id="UP000001194"/>
    </source>
</evidence>
<gene>
    <name evidence="1" type="ORF">LACBIDRAFT_298869</name>
</gene>
<dbReference type="InParanoid" id="B0DE73"/>
<dbReference type="OrthoDB" id="6141102at2759"/>
<dbReference type="Proteomes" id="UP000001194">
    <property type="component" value="Unassembled WGS sequence"/>
</dbReference>
<dbReference type="KEGG" id="lbc:LACBIDRAFT_298869"/>
<dbReference type="STRING" id="486041.B0DE73"/>